<comment type="similarity">
    <text evidence="2">Belongs to the nitroreductase family.</text>
</comment>
<evidence type="ECO:0000256" key="3">
    <source>
        <dbReference type="ARBA" id="ARBA00022630"/>
    </source>
</evidence>
<dbReference type="InterPro" id="IPR000415">
    <property type="entry name" value="Nitroreductase-like"/>
</dbReference>
<proteinExistence type="inferred from homology"/>
<name>A0A9D2AXL7_9FIRM</name>
<dbReference type="SUPFAM" id="SSF55469">
    <property type="entry name" value="FMN-dependent nitroreductase-like"/>
    <property type="match status" value="1"/>
</dbReference>
<dbReference type="Proteomes" id="UP000886780">
    <property type="component" value="Unassembled WGS sequence"/>
</dbReference>
<dbReference type="AlphaFoldDB" id="A0A9D2AXL7"/>
<dbReference type="EMBL" id="DXEU01000154">
    <property type="protein sequence ID" value="HIX52871.1"/>
    <property type="molecule type" value="Genomic_DNA"/>
</dbReference>
<evidence type="ECO:0000256" key="5">
    <source>
        <dbReference type="ARBA" id="ARBA00023002"/>
    </source>
</evidence>
<dbReference type="Pfam" id="PF14512">
    <property type="entry name" value="TM1586_NiRdase"/>
    <property type="match status" value="1"/>
</dbReference>
<dbReference type="PANTHER" id="PTHR43673">
    <property type="entry name" value="NAD(P)H NITROREDUCTASE YDGI-RELATED"/>
    <property type="match status" value="1"/>
</dbReference>
<reference evidence="7" key="2">
    <citation type="submission" date="2021-04" db="EMBL/GenBank/DDBJ databases">
        <authorList>
            <person name="Gilroy R."/>
        </authorList>
    </citation>
    <scope>NUCLEOTIDE SEQUENCE</scope>
    <source>
        <strain evidence="7">ChiGjej4B4-12881</strain>
    </source>
</reference>
<gene>
    <name evidence="7" type="ORF">IAA28_08725</name>
</gene>
<sequence length="290" mass="32098">MDYYNLAIKRESTRSFKKRPISNRQLTELQNYLPSCRKLFPEIHTDITILGADAAALLNGVVGYFGLMIEAPHYLLVSSAPHDYAMENAGFMGEDLVLKLTELEVESCWITIQNPLEVKNRLNLAEDLVPMALVAFGNATVMLPSSRLDIKSVSDVSIKERTGFIAPKLAVSYAVRSGDWTDSEELEALPLRSGLYSALIAACCAPSYLNLQPYRFILDSETLSLVCLPDDQTAPDDARLNAGIVMLHYAGVMEKYYASPNGWVMGAPAGKDYKLPDGAWIAGHYQIKMH</sequence>
<keyword evidence="4" id="KW-0288">FMN</keyword>
<evidence type="ECO:0000256" key="1">
    <source>
        <dbReference type="ARBA" id="ARBA00001917"/>
    </source>
</evidence>
<organism evidence="7 8">
    <name type="scientific">Candidatus Lachnoclostridium stercoripullorum</name>
    <dbReference type="NCBI Taxonomy" id="2838635"/>
    <lineage>
        <taxon>Bacteria</taxon>
        <taxon>Bacillati</taxon>
        <taxon>Bacillota</taxon>
        <taxon>Clostridia</taxon>
        <taxon>Lachnospirales</taxon>
        <taxon>Lachnospiraceae</taxon>
    </lineage>
</organism>
<accession>A0A9D2AXL7</accession>
<evidence type="ECO:0000313" key="8">
    <source>
        <dbReference type="Proteomes" id="UP000886780"/>
    </source>
</evidence>
<comment type="caution">
    <text evidence="7">The sequence shown here is derived from an EMBL/GenBank/DDBJ whole genome shotgun (WGS) entry which is preliminary data.</text>
</comment>
<evidence type="ECO:0000256" key="4">
    <source>
        <dbReference type="ARBA" id="ARBA00022643"/>
    </source>
</evidence>
<comment type="cofactor">
    <cofactor evidence="1">
        <name>FMN</name>
        <dbReference type="ChEBI" id="CHEBI:58210"/>
    </cofactor>
</comment>
<dbReference type="Gene3D" id="3.40.109.10">
    <property type="entry name" value="NADH Oxidase"/>
    <property type="match status" value="1"/>
</dbReference>
<reference evidence="7" key="1">
    <citation type="journal article" date="2021" name="PeerJ">
        <title>Extensive microbial diversity within the chicken gut microbiome revealed by metagenomics and culture.</title>
        <authorList>
            <person name="Gilroy R."/>
            <person name="Ravi A."/>
            <person name="Getino M."/>
            <person name="Pursley I."/>
            <person name="Horton D.L."/>
            <person name="Alikhan N.F."/>
            <person name="Baker D."/>
            <person name="Gharbi K."/>
            <person name="Hall N."/>
            <person name="Watson M."/>
            <person name="Adriaenssens E.M."/>
            <person name="Foster-Nyarko E."/>
            <person name="Jarju S."/>
            <person name="Secka A."/>
            <person name="Antonio M."/>
            <person name="Oren A."/>
            <person name="Chaudhuri R.R."/>
            <person name="La Ragione R."/>
            <person name="Hildebrand F."/>
            <person name="Pallen M.J."/>
        </authorList>
    </citation>
    <scope>NUCLEOTIDE SEQUENCE</scope>
    <source>
        <strain evidence="7">ChiGjej4B4-12881</strain>
    </source>
</reference>
<evidence type="ECO:0000256" key="2">
    <source>
        <dbReference type="ARBA" id="ARBA00007118"/>
    </source>
</evidence>
<feature type="domain" description="Putative nitroreductase TM1586" evidence="6">
    <location>
        <begin position="8"/>
        <end position="156"/>
    </location>
</feature>
<dbReference type="GO" id="GO:0016491">
    <property type="term" value="F:oxidoreductase activity"/>
    <property type="evidence" value="ECO:0007669"/>
    <property type="project" value="UniProtKB-KW"/>
</dbReference>
<evidence type="ECO:0000313" key="7">
    <source>
        <dbReference type="EMBL" id="HIX52871.1"/>
    </source>
</evidence>
<dbReference type="PANTHER" id="PTHR43673:SF2">
    <property type="entry name" value="NITROREDUCTASE"/>
    <property type="match status" value="1"/>
</dbReference>
<keyword evidence="5" id="KW-0560">Oxidoreductase</keyword>
<evidence type="ECO:0000259" key="6">
    <source>
        <dbReference type="Pfam" id="PF14512"/>
    </source>
</evidence>
<keyword evidence="3" id="KW-0285">Flavoprotein</keyword>
<protein>
    <submittedName>
        <fullName evidence="7">Nitroreductase family protein</fullName>
    </submittedName>
</protein>
<dbReference type="InterPro" id="IPR029478">
    <property type="entry name" value="TM1586_NiRdase"/>
</dbReference>